<dbReference type="InterPro" id="IPR029063">
    <property type="entry name" value="SAM-dependent_MTases_sf"/>
</dbReference>
<dbReference type="RefSeq" id="WP_252594978.1">
    <property type="nucleotide sequence ID" value="NZ_CP099489.1"/>
</dbReference>
<keyword evidence="6" id="KW-1185">Reference proteome</keyword>
<gene>
    <name evidence="5" type="ORF">NF556_07400</name>
</gene>
<dbReference type="Pfam" id="PF08241">
    <property type="entry name" value="Methyltransf_11"/>
    <property type="match status" value="1"/>
</dbReference>
<dbReference type="PANTHER" id="PTHR44942">
    <property type="entry name" value="METHYLTRANSF_11 DOMAIN-CONTAINING PROTEIN"/>
    <property type="match status" value="1"/>
</dbReference>
<sequence>MAFTVADSYDRFMGRHSQPLASVFADRSGVTAGQRALDVGCGPGALTSVLIERLGVAAVEAVDPSPPFVAAITERFPELVVQVGTAEHLPHRDGSFDVTLAQLVVHFMADPVAGLSEMARVTRPGGTVAAAVWDLTPGANGPVSAFHAAVAETDPTWVAAQARVGGAKGELAELFRSAGLDQVRESVLSADVPMASFKDWWEPFLLGVGPPGDYLAGLDEQGRSDVRERARGRLPDGAFTMRVDAWCVTATV</sequence>
<dbReference type="GO" id="GO:0032259">
    <property type="term" value="P:methylation"/>
    <property type="evidence" value="ECO:0007669"/>
    <property type="project" value="UniProtKB-KW"/>
</dbReference>
<dbReference type="Proteomes" id="UP001056455">
    <property type="component" value="Chromosome"/>
</dbReference>
<dbReference type="CDD" id="cd02440">
    <property type="entry name" value="AdoMet_MTases"/>
    <property type="match status" value="1"/>
</dbReference>
<name>A0ABY4YXJ1_9MICO</name>
<keyword evidence="2 5" id="KW-0489">Methyltransferase</keyword>
<evidence type="ECO:0000259" key="4">
    <source>
        <dbReference type="Pfam" id="PF08241"/>
    </source>
</evidence>
<proteinExistence type="inferred from homology"/>
<evidence type="ECO:0000256" key="2">
    <source>
        <dbReference type="ARBA" id="ARBA00022603"/>
    </source>
</evidence>
<accession>A0ABY4YXJ1</accession>
<organism evidence="5 6">
    <name type="scientific">Ornithinimicrobium faecis</name>
    <dbReference type="NCBI Taxonomy" id="2934158"/>
    <lineage>
        <taxon>Bacteria</taxon>
        <taxon>Bacillati</taxon>
        <taxon>Actinomycetota</taxon>
        <taxon>Actinomycetes</taxon>
        <taxon>Micrococcales</taxon>
        <taxon>Ornithinimicrobiaceae</taxon>
        <taxon>Ornithinimicrobium</taxon>
    </lineage>
</organism>
<comment type="similarity">
    <text evidence="1">Belongs to the methyltransferase superfamily.</text>
</comment>
<reference evidence="5" key="1">
    <citation type="submission" date="2022-06" db="EMBL/GenBank/DDBJ databases">
        <title>Ornithinimicrobium HY1793.</title>
        <authorList>
            <person name="Huang Y."/>
        </authorList>
    </citation>
    <scope>NUCLEOTIDE SEQUENCE</scope>
    <source>
        <strain evidence="5">HY1793</strain>
    </source>
</reference>
<evidence type="ECO:0000256" key="1">
    <source>
        <dbReference type="ARBA" id="ARBA00008361"/>
    </source>
</evidence>
<protein>
    <submittedName>
        <fullName evidence="5">Methyltransferase domain-containing protein</fullName>
    </submittedName>
</protein>
<dbReference type="EMBL" id="CP099489">
    <property type="protein sequence ID" value="USQ81466.1"/>
    <property type="molecule type" value="Genomic_DNA"/>
</dbReference>
<dbReference type="Gene3D" id="3.40.50.150">
    <property type="entry name" value="Vaccinia Virus protein VP39"/>
    <property type="match status" value="1"/>
</dbReference>
<keyword evidence="3" id="KW-0808">Transferase</keyword>
<dbReference type="InterPro" id="IPR051052">
    <property type="entry name" value="Diverse_substrate_MTase"/>
</dbReference>
<evidence type="ECO:0000313" key="6">
    <source>
        <dbReference type="Proteomes" id="UP001056455"/>
    </source>
</evidence>
<dbReference type="GO" id="GO:0008168">
    <property type="term" value="F:methyltransferase activity"/>
    <property type="evidence" value="ECO:0007669"/>
    <property type="project" value="UniProtKB-KW"/>
</dbReference>
<evidence type="ECO:0000313" key="5">
    <source>
        <dbReference type="EMBL" id="USQ81466.1"/>
    </source>
</evidence>
<evidence type="ECO:0000256" key="3">
    <source>
        <dbReference type="ARBA" id="ARBA00022679"/>
    </source>
</evidence>
<dbReference type="SUPFAM" id="SSF53335">
    <property type="entry name" value="S-adenosyl-L-methionine-dependent methyltransferases"/>
    <property type="match status" value="1"/>
</dbReference>
<dbReference type="PANTHER" id="PTHR44942:SF4">
    <property type="entry name" value="METHYLTRANSFERASE TYPE 11 DOMAIN-CONTAINING PROTEIN"/>
    <property type="match status" value="1"/>
</dbReference>
<dbReference type="InterPro" id="IPR013216">
    <property type="entry name" value="Methyltransf_11"/>
</dbReference>
<feature type="domain" description="Methyltransferase type 11" evidence="4">
    <location>
        <begin position="37"/>
        <end position="129"/>
    </location>
</feature>